<accession>A0A815EFZ5</accession>
<dbReference type="EMBL" id="CAJNOU010002318">
    <property type="protein sequence ID" value="CAF1310914.1"/>
    <property type="molecule type" value="Genomic_DNA"/>
</dbReference>
<evidence type="ECO:0000313" key="5">
    <source>
        <dbReference type="EMBL" id="CAF1310914.1"/>
    </source>
</evidence>
<proteinExistence type="predicted"/>
<dbReference type="PROSITE" id="PS51125">
    <property type="entry name" value="NHL"/>
    <property type="match status" value="3"/>
</dbReference>
<dbReference type="Gene3D" id="2.120.10.30">
    <property type="entry name" value="TolB, C-terminal domain"/>
    <property type="match status" value="4"/>
</dbReference>
<dbReference type="AlphaFoldDB" id="A0A815EFZ5"/>
<feature type="repeat" description="NHL" evidence="4">
    <location>
        <begin position="233"/>
        <end position="261"/>
    </location>
</feature>
<feature type="repeat" description="NHL" evidence="4">
    <location>
        <begin position="565"/>
        <end position="596"/>
    </location>
</feature>
<protein>
    <submittedName>
        <fullName evidence="5">Uncharacterized protein</fullName>
    </submittedName>
</protein>
<sequence>MSVLHSLRASSIDIHPNARWQQNGLTVAGGNGYGNEINQLSYPCGLYVDDNQTIYVPDESNHRIVEWKRGATNGQVVAGGNGEGSGTHQLSNPLDVIVDKETDSLIICDYLNRRVVRWPRRNGTSGETIISNVDCAGLTMDENGSLYIVDNEEHEVRRYGRGESQGTVVAGGNGSGNRLDQLYGPGYVFVDRNNSVYVSDGGNDRVMKWVKGAKQGIVVVGGQGEENDLTQLYPRGVVVDELGTVYVSDAGNHQIMRWKKEATQGSVIVGGNGEGGQSNQLNVPFVHSLRASSIDIHPNARWQQNGLTVAGGNGDGNGINQLLNPEALYVDDDQTIYIADQSNHRIVEWKMGATSGKVIAGGNGQGSGTHQLSNPFDVIVDKETDSLIICDNSNRRVVRWPRRNGTSGETIISNIDCWGWTMDENGSLYIVDIEKNEVRRYGRGESQGTVVAGGIGSSIVNRLDQLCNPQHVFVDRNNSAYVSDYRNDRVMKWVEGAKQGMVVAGGQGKGNGLTQLCDPRGVVVDELGTIYVVDRGNNRIMRWTKGATQGSVIVGGNGEGGQSNQLNRSIGLSFDRHGNLYVVDVGNHRVQKFNIESNK</sequence>
<name>A0A815EFZ5_9BILA</name>
<evidence type="ECO:0000256" key="2">
    <source>
        <dbReference type="ARBA" id="ARBA00022737"/>
    </source>
</evidence>
<evidence type="ECO:0000313" key="6">
    <source>
        <dbReference type="Proteomes" id="UP000663889"/>
    </source>
</evidence>
<evidence type="ECO:0000256" key="4">
    <source>
        <dbReference type="PROSITE-ProRule" id="PRU00504"/>
    </source>
</evidence>
<dbReference type="PANTHER" id="PTHR10680">
    <property type="entry name" value="PEPTIDYL-GLYCINE ALPHA-AMIDATING MONOOXYGENASE"/>
    <property type="match status" value="1"/>
</dbReference>
<dbReference type="InterPro" id="IPR001258">
    <property type="entry name" value="NHL_repeat"/>
</dbReference>
<reference evidence="5" key="1">
    <citation type="submission" date="2021-02" db="EMBL/GenBank/DDBJ databases">
        <authorList>
            <person name="Nowell W R."/>
        </authorList>
    </citation>
    <scope>NUCLEOTIDE SEQUENCE</scope>
</reference>
<organism evidence="5 6">
    <name type="scientific">Rotaria sordida</name>
    <dbReference type="NCBI Taxonomy" id="392033"/>
    <lineage>
        <taxon>Eukaryota</taxon>
        <taxon>Metazoa</taxon>
        <taxon>Spiralia</taxon>
        <taxon>Gnathifera</taxon>
        <taxon>Rotifera</taxon>
        <taxon>Eurotatoria</taxon>
        <taxon>Bdelloidea</taxon>
        <taxon>Philodinida</taxon>
        <taxon>Philodinidae</taxon>
        <taxon>Rotaria</taxon>
    </lineage>
</organism>
<dbReference type="PANTHER" id="PTHR10680:SF28">
    <property type="entry name" value="SMP-30_GLUCONOLACTONASE_LRE-LIKE REGION DOMAIN-CONTAINING PROTEIN"/>
    <property type="match status" value="1"/>
</dbReference>
<feature type="repeat" description="NHL" evidence="4">
    <location>
        <begin position="509"/>
        <end position="546"/>
    </location>
</feature>
<dbReference type="Pfam" id="PF01436">
    <property type="entry name" value="NHL"/>
    <property type="match status" value="3"/>
</dbReference>
<evidence type="ECO:0000256" key="3">
    <source>
        <dbReference type="ARBA" id="ARBA00023180"/>
    </source>
</evidence>
<keyword evidence="3" id="KW-0325">Glycoprotein</keyword>
<dbReference type="SUPFAM" id="SSF101898">
    <property type="entry name" value="NHL repeat"/>
    <property type="match status" value="2"/>
</dbReference>
<dbReference type="Proteomes" id="UP000663889">
    <property type="component" value="Unassembled WGS sequence"/>
</dbReference>
<keyword evidence="1" id="KW-0732">Signal</keyword>
<evidence type="ECO:0000256" key="1">
    <source>
        <dbReference type="ARBA" id="ARBA00022729"/>
    </source>
</evidence>
<comment type="caution">
    <text evidence="5">The sequence shown here is derived from an EMBL/GenBank/DDBJ whole genome shotgun (WGS) entry which is preliminary data.</text>
</comment>
<gene>
    <name evidence="5" type="ORF">SEV965_LOCUS26788</name>
</gene>
<dbReference type="InterPro" id="IPR011042">
    <property type="entry name" value="6-blade_b-propeller_TolB-like"/>
</dbReference>
<dbReference type="SUPFAM" id="SSF63829">
    <property type="entry name" value="Calcium-dependent phosphotriesterase"/>
    <property type="match status" value="1"/>
</dbReference>
<dbReference type="CDD" id="cd05819">
    <property type="entry name" value="NHL"/>
    <property type="match status" value="2"/>
</dbReference>
<keyword evidence="2" id="KW-0677">Repeat</keyword>
<dbReference type="GO" id="GO:0005576">
    <property type="term" value="C:extracellular region"/>
    <property type="evidence" value="ECO:0007669"/>
    <property type="project" value="TreeGrafter"/>
</dbReference>